<keyword evidence="2" id="KW-0732">Signal</keyword>
<dbReference type="GeneID" id="103508782"/>
<evidence type="ECO:0000313" key="11">
    <source>
        <dbReference type="RefSeq" id="XP_026679103.1"/>
    </source>
</evidence>
<proteinExistence type="predicted"/>
<dbReference type="PaxDb" id="121845-A0A1S3D1S7"/>
<dbReference type="RefSeq" id="XP_026679098.1">
    <property type="nucleotide sequence ID" value="XM_026823297.1"/>
</dbReference>
<feature type="chain" id="PRO_5010479131" evidence="2">
    <location>
        <begin position="22"/>
        <end position="266"/>
    </location>
</feature>
<dbReference type="RefSeq" id="XP_026679100.1">
    <property type="nucleotide sequence ID" value="XM_026823299.1"/>
</dbReference>
<name>A0A1S3D1S7_DIACI</name>
<evidence type="ECO:0000256" key="2">
    <source>
        <dbReference type="SAM" id="SignalP"/>
    </source>
</evidence>
<protein>
    <submittedName>
        <fullName evidence="4 5">Uncharacterized protein LOC103508782 isoform X1</fullName>
    </submittedName>
</protein>
<accession>A0A1S3D1S7</accession>
<evidence type="ECO:0000313" key="10">
    <source>
        <dbReference type="RefSeq" id="XP_026679102.1"/>
    </source>
</evidence>
<dbReference type="KEGG" id="dci:103508782"/>
<organism evidence="3 11">
    <name type="scientific">Diaphorina citri</name>
    <name type="common">Asian citrus psyllid</name>
    <dbReference type="NCBI Taxonomy" id="121845"/>
    <lineage>
        <taxon>Eukaryota</taxon>
        <taxon>Metazoa</taxon>
        <taxon>Ecdysozoa</taxon>
        <taxon>Arthropoda</taxon>
        <taxon>Hexapoda</taxon>
        <taxon>Insecta</taxon>
        <taxon>Pterygota</taxon>
        <taxon>Neoptera</taxon>
        <taxon>Paraneoptera</taxon>
        <taxon>Hemiptera</taxon>
        <taxon>Sternorrhyncha</taxon>
        <taxon>Psylloidea</taxon>
        <taxon>Psyllidae</taxon>
        <taxon>Diaphorininae</taxon>
        <taxon>Diaphorina</taxon>
    </lineage>
</organism>
<dbReference type="RefSeq" id="XP_026679102.1">
    <property type="nucleotide sequence ID" value="XM_026823301.1"/>
</dbReference>
<gene>
    <name evidence="4 5 6 7 8 9 10 11" type="primary">LOC103508782</name>
</gene>
<dbReference type="Proteomes" id="UP000079169">
    <property type="component" value="Unplaced"/>
</dbReference>
<evidence type="ECO:0000313" key="3">
    <source>
        <dbReference type="Proteomes" id="UP000079169"/>
    </source>
</evidence>
<sequence length="266" mass="29955">MTNTLSRLTCLFCLLVWGCSSDPAPHHTGAFHPEPMTPSPEEESIEEEITHSQARKYNGTWCPSMSPQKSMDIDQLMGIWHVVEIILHRENSKSNKPPKAPPIQQVEGCPTIHLNRNPTQGDILSLLWNEEAGFLEYRFQMTNLADLGPGYWVSYGPQNGTWWATGSLTQLPEKPYTQFAGTVQVMKAVHSHMVLTFCSPNSQLYSAVLARQTPLVRAELRGVHSMLQRRGLQNVAFTETCRSLADRMITTLWLLIGCVVLSRLRP</sequence>
<dbReference type="OMA" id="EWHEGLW"/>
<feature type="region of interest" description="Disordered" evidence="1">
    <location>
        <begin position="28"/>
        <end position="50"/>
    </location>
</feature>
<dbReference type="InterPro" id="IPR012674">
    <property type="entry name" value="Calycin"/>
</dbReference>
<dbReference type="RefSeq" id="XP_026679101.1">
    <property type="nucleotide sequence ID" value="XM_026823300.1"/>
</dbReference>
<dbReference type="RefSeq" id="XP_008471572.1">
    <property type="nucleotide sequence ID" value="XM_008473350.3"/>
</dbReference>
<evidence type="ECO:0000313" key="6">
    <source>
        <dbReference type="RefSeq" id="XP_026679097.1"/>
    </source>
</evidence>
<reference evidence="4 5" key="1">
    <citation type="submission" date="2025-04" db="UniProtKB">
        <authorList>
            <consortium name="RefSeq"/>
        </authorList>
    </citation>
    <scope>IDENTIFICATION</scope>
</reference>
<dbReference type="RefSeq" id="XP_026679097.1">
    <property type="nucleotide sequence ID" value="XM_026823296.1"/>
</dbReference>
<dbReference type="AlphaFoldDB" id="A0A1S3D1S7"/>
<dbReference type="SUPFAM" id="SSF50814">
    <property type="entry name" value="Lipocalins"/>
    <property type="match status" value="1"/>
</dbReference>
<evidence type="ECO:0000256" key="1">
    <source>
        <dbReference type="SAM" id="MobiDB-lite"/>
    </source>
</evidence>
<dbReference type="RefSeq" id="XP_026679096.1">
    <property type="nucleotide sequence ID" value="XM_026823295.1"/>
</dbReference>
<evidence type="ECO:0000313" key="8">
    <source>
        <dbReference type="RefSeq" id="XP_026679100.1"/>
    </source>
</evidence>
<evidence type="ECO:0000313" key="4">
    <source>
        <dbReference type="RefSeq" id="XP_008471572.1"/>
    </source>
</evidence>
<keyword evidence="3" id="KW-1185">Reference proteome</keyword>
<evidence type="ECO:0000313" key="7">
    <source>
        <dbReference type="RefSeq" id="XP_026679098.1"/>
    </source>
</evidence>
<dbReference type="RefSeq" id="XP_026679103.1">
    <property type="nucleotide sequence ID" value="XM_026823302.1"/>
</dbReference>
<feature type="signal peptide" evidence="2">
    <location>
        <begin position="1"/>
        <end position="21"/>
    </location>
</feature>
<evidence type="ECO:0000313" key="9">
    <source>
        <dbReference type="RefSeq" id="XP_026679101.1"/>
    </source>
</evidence>
<evidence type="ECO:0000313" key="5">
    <source>
        <dbReference type="RefSeq" id="XP_026679096.1"/>
    </source>
</evidence>